<protein>
    <submittedName>
        <fullName evidence="2">Diacylglycerol kinase family protein</fullName>
    </submittedName>
</protein>
<dbReference type="Proteomes" id="UP001454489">
    <property type="component" value="Unassembled WGS sequence"/>
</dbReference>
<sequence length="318" mass="35912">MLQIFIINSFSGDETTTIGIREELEKIKDMEYLVFNSEYPGHEGEMARQMCNLFPEEKIRFYACGGTGTFRNILKGVPEEDLGRVEIAEAAYGLTNDFLNIYGEEREKFKDFRNFIAGTVQPLDYLQTSIGPAHNTVSLGLDGLILRGVLHLKKLPFCKGRVPYFISSGLAILSTRTLDLEIEADGEIFSGRYCEVAFGNGNLLGGNFHFGGEADPTDGKMKMILVPGRGFFYKMKMLFAAILNRQEVLENSSSWRMVSEAKIRNKEGVPLSINVDGELEIAEEFTIRVNRGGMRFVEPKDIDRSNITWKKKVDLHKY</sequence>
<dbReference type="InterPro" id="IPR017438">
    <property type="entry name" value="ATP-NAD_kinase_N"/>
</dbReference>
<proteinExistence type="predicted"/>
<dbReference type="Gene3D" id="2.60.200.40">
    <property type="match status" value="1"/>
</dbReference>
<reference evidence="2 3" key="1">
    <citation type="submission" date="2024-03" db="EMBL/GenBank/DDBJ databases">
        <title>Human intestinal bacterial collection.</title>
        <authorList>
            <person name="Pauvert C."/>
            <person name="Hitch T.C.A."/>
            <person name="Clavel T."/>
        </authorList>
    </citation>
    <scope>NUCLEOTIDE SEQUENCE [LARGE SCALE GENOMIC DNA]</scope>
    <source>
        <strain evidence="2 3">CLA-AA-H185</strain>
    </source>
</reference>
<name>A0ABV1HA03_9FIRM</name>
<organism evidence="2 3">
    <name type="scientific">Maccoyibacter intestinihominis</name>
    <dbReference type="NCBI Taxonomy" id="3133499"/>
    <lineage>
        <taxon>Bacteria</taxon>
        <taxon>Bacillati</taxon>
        <taxon>Bacillota</taxon>
        <taxon>Clostridia</taxon>
        <taxon>Lachnospirales</taxon>
        <taxon>Lachnospiraceae</taxon>
        <taxon>Maccoyibacter</taxon>
    </lineage>
</organism>
<feature type="domain" description="DAGKc" evidence="1">
    <location>
        <begin position="4"/>
        <end position="127"/>
    </location>
</feature>
<dbReference type="RefSeq" id="WP_353529490.1">
    <property type="nucleotide sequence ID" value="NZ_JBBMEX010000001.1"/>
</dbReference>
<dbReference type="SUPFAM" id="SSF111331">
    <property type="entry name" value="NAD kinase/diacylglycerol kinase-like"/>
    <property type="match status" value="1"/>
</dbReference>
<dbReference type="EMBL" id="JBBMEX010000001">
    <property type="protein sequence ID" value="MEQ2556543.1"/>
    <property type="molecule type" value="Genomic_DNA"/>
</dbReference>
<dbReference type="InterPro" id="IPR001206">
    <property type="entry name" value="Diacylglycerol_kinase_cat_dom"/>
</dbReference>
<dbReference type="Gene3D" id="3.40.50.10330">
    <property type="entry name" value="Probable inorganic polyphosphate/atp-NAD kinase, domain 1"/>
    <property type="match status" value="1"/>
</dbReference>
<dbReference type="GO" id="GO:0016301">
    <property type="term" value="F:kinase activity"/>
    <property type="evidence" value="ECO:0007669"/>
    <property type="project" value="UniProtKB-KW"/>
</dbReference>
<keyword evidence="2" id="KW-0418">Kinase</keyword>
<dbReference type="Pfam" id="PF00781">
    <property type="entry name" value="DAGK_cat"/>
    <property type="match status" value="1"/>
</dbReference>
<comment type="caution">
    <text evidence="2">The sequence shown here is derived from an EMBL/GenBank/DDBJ whole genome shotgun (WGS) entry which is preliminary data.</text>
</comment>
<evidence type="ECO:0000259" key="1">
    <source>
        <dbReference type="Pfam" id="PF00781"/>
    </source>
</evidence>
<gene>
    <name evidence="2" type="ORF">WMO43_01430</name>
</gene>
<evidence type="ECO:0000313" key="3">
    <source>
        <dbReference type="Proteomes" id="UP001454489"/>
    </source>
</evidence>
<accession>A0ABV1HA03</accession>
<keyword evidence="2" id="KW-0808">Transferase</keyword>
<dbReference type="InterPro" id="IPR016064">
    <property type="entry name" value="NAD/diacylglycerol_kinase_sf"/>
</dbReference>
<keyword evidence="3" id="KW-1185">Reference proteome</keyword>
<evidence type="ECO:0000313" key="2">
    <source>
        <dbReference type="EMBL" id="MEQ2556543.1"/>
    </source>
</evidence>